<dbReference type="SUPFAM" id="SSF56784">
    <property type="entry name" value="HAD-like"/>
    <property type="match status" value="1"/>
</dbReference>
<reference evidence="5" key="2">
    <citation type="submission" date="2023-01" db="EMBL/GenBank/DDBJ databases">
        <title>Draft genome sequence of Sulfitobacter pacificus strain NBRC 109915.</title>
        <authorList>
            <person name="Sun Q."/>
            <person name="Mori K."/>
        </authorList>
    </citation>
    <scope>NUCLEOTIDE SEQUENCE</scope>
    <source>
        <strain evidence="5">NBRC 109915</strain>
    </source>
</reference>
<dbReference type="Gene3D" id="1.10.150.240">
    <property type="entry name" value="Putative phosphatase, domain 2"/>
    <property type="match status" value="1"/>
</dbReference>
<dbReference type="InterPro" id="IPR050155">
    <property type="entry name" value="HAD-like_hydrolase_sf"/>
</dbReference>
<evidence type="ECO:0000256" key="2">
    <source>
        <dbReference type="ARBA" id="ARBA00004818"/>
    </source>
</evidence>
<comment type="pathway">
    <text evidence="2">Organic acid metabolism; glycolate biosynthesis; glycolate from 2-phosphoglycolate: step 1/1.</text>
</comment>
<evidence type="ECO:0000313" key="6">
    <source>
        <dbReference type="Proteomes" id="UP001161388"/>
    </source>
</evidence>
<dbReference type="NCBIfam" id="TIGR01549">
    <property type="entry name" value="HAD-SF-IA-v1"/>
    <property type="match status" value="1"/>
</dbReference>
<accession>A0ABQ5VHK0</accession>
<reference evidence="5" key="1">
    <citation type="journal article" date="2014" name="Int. J. Syst. Evol. Microbiol.">
        <title>Complete genome of a new Firmicutes species belonging to the dominant human colonic microbiota ('Ruminococcus bicirculans') reveals two chromosomes and a selective capacity to utilize plant glucans.</title>
        <authorList>
            <consortium name="NISC Comparative Sequencing Program"/>
            <person name="Wegmann U."/>
            <person name="Louis P."/>
            <person name="Goesmann A."/>
            <person name="Henrissat B."/>
            <person name="Duncan S.H."/>
            <person name="Flint H.J."/>
        </authorList>
    </citation>
    <scope>NUCLEOTIDE SEQUENCE</scope>
    <source>
        <strain evidence="5">NBRC 109915</strain>
    </source>
</reference>
<dbReference type="PRINTS" id="PR00413">
    <property type="entry name" value="HADHALOGNASE"/>
</dbReference>
<name>A0ABQ5VHK0_9RHOB</name>
<evidence type="ECO:0000313" key="5">
    <source>
        <dbReference type="EMBL" id="GLQ26582.1"/>
    </source>
</evidence>
<dbReference type="InterPro" id="IPR041492">
    <property type="entry name" value="HAD_2"/>
</dbReference>
<protein>
    <recommendedName>
        <fullName evidence="4">phosphoglycolate phosphatase</fullName>
        <ecNumber evidence="4">3.1.3.18</ecNumber>
    </recommendedName>
</protein>
<sequence length="218" mass="23624">MARLEAIVFDLDGTLIHSAPDIQFATNAALAKIGRGPLDLAKVISFIGNGVETLVTHALEATGGTTPALERDTLAVLLAVYNDNITTLTRPYDGVVTALEQFRAKGLKLGICTNKLTTPAQLVCDQLDLSQYFDAIVGAKPDRAKKPQPQMLHRCLEMLGCAANNALYVGDSAIDFHTARNAMVPFRLFAGGYLNDPLPDLHPTERFDHWDTHGIIVT</sequence>
<dbReference type="SFLD" id="SFLDG01129">
    <property type="entry name" value="C1.5:_HAD__Beta-PGM__Phosphata"/>
    <property type="match status" value="1"/>
</dbReference>
<comment type="catalytic activity">
    <reaction evidence="1">
        <text>2-phosphoglycolate + H2O = glycolate + phosphate</text>
        <dbReference type="Rhea" id="RHEA:14369"/>
        <dbReference type="ChEBI" id="CHEBI:15377"/>
        <dbReference type="ChEBI" id="CHEBI:29805"/>
        <dbReference type="ChEBI" id="CHEBI:43474"/>
        <dbReference type="ChEBI" id="CHEBI:58033"/>
        <dbReference type="EC" id="3.1.3.18"/>
    </reaction>
</comment>
<keyword evidence="6" id="KW-1185">Reference proteome</keyword>
<dbReference type="EC" id="3.1.3.18" evidence="4"/>
<dbReference type="RefSeq" id="WP_284371906.1">
    <property type="nucleotide sequence ID" value="NZ_BSNL01000001.1"/>
</dbReference>
<dbReference type="SFLD" id="SFLDS00003">
    <property type="entry name" value="Haloacid_Dehalogenase"/>
    <property type="match status" value="1"/>
</dbReference>
<dbReference type="EMBL" id="BSNL01000001">
    <property type="protein sequence ID" value="GLQ26582.1"/>
    <property type="molecule type" value="Genomic_DNA"/>
</dbReference>
<comment type="caution">
    <text evidence="5">The sequence shown here is derived from an EMBL/GenBank/DDBJ whole genome shotgun (WGS) entry which is preliminary data.</text>
</comment>
<gene>
    <name evidence="5" type="primary">cbbZ</name>
    <name evidence="5" type="ORF">GCM10007927_13850</name>
</gene>
<dbReference type="InterPro" id="IPR006439">
    <property type="entry name" value="HAD-SF_hydro_IA"/>
</dbReference>
<dbReference type="InterPro" id="IPR023198">
    <property type="entry name" value="PGP-like_dom2"/>
</dbReference>
<dbReference type="PANTHER" id="PTHR43434">
    <property type="entry name" value="PHOSPHOGLYCOLATE PHOSPHATASE"/>
    <property type="match status" value="1"/>
</dbReference>
<dbReference type="Gene3D" id="3.40.50.1000">
    <property type="entry name" value="HAD superfamily/HAD-like"/>
    <property type="match status" value="1"/>
</dbReference>
<dbReference type="InterPro" id="IPR023214">
    <property type="entry name" value="HAD_sf"/>
</dbReference>
<dbReference type="Pfam" id="PF13419">
    <property type="entry name" value="HAD_2"/>
    <property type="match status" value="1"/>
</dbReference>
<organism evidence="5 6">
    <name type="scientific">Sulfitobacter pacificus</name>
    <dbReference type="NCBI Taxonomy" id="1499314"/>
    <lineage>
        <taxon>Bacteria</taxon>
        <taxon>Pseudomonadati</taxon>
        <taxon>Pseudomonadota</taxon>
        <taxon>Alphaproteobacteria</taxon>
        <taxon>Rhodobacterales</taxon>
        <taxon>Roseobacteraceae</taxon>
        <taxon>Sulfitobacter</taxon>
    </lineage>
</organism>
<evidence type="ECO:0000256" key="3">
    <source>
        <dbReference type="ARBA" id="ARBA00006171"/>
    </source>
</evidence>
<dbReference type="PANTHER" id="PTHR43434:SF1">
    <property type="entry name" value="PHOSPHOGLYCOLATE PHOSPHATASE"/>
    <property type="match status" value="1"/>
</dbReference>
<proteinExistence type="inferred from homology"/>
<comment type="similarity">
    <text evidence="3">Belongs to the HAD-like hydrolase superfamily. CbbY/CbbZ/Gph/YieH family.</text>
</comment>
<evidence type="ECO:0000256" key="1">
    <source>
        <dbReference type="ARBA" id="ARBA00000830"/>
    </source>
</evidence>
<dbReference type="Proteomes" id="UP001161388">
    <property type="component" value="Unassembled WGS sequence"/>
</dbReference>
<evidence type="ECO:0000256" key="4">
    <source>
        <dbReference type="ARBA" id="ARBA00013078"/>
    </source>
</evidence>
<dbReference type="InterPro" id="IPR036412">
    <property type="entry name" value="HAD-like_sf"/>
</dbReference>